<protein>
    <submittedName>
        <fullName evidence="1">Uncharacterized protein</fullName>
    </submittedName>
</protein>
<dbReference type="EMBL" id="AP026560">
    <property type="protein sequence ID" value="BDP42597.1"/>
    <property type="molecule type" value="Genomic_DNA"/>
</dbReference>
<gene>
    <name evidence="1" type="ORF">DAETH_25660</name>
</gene>
<sequence>MRARPNTDVSRRAPSRQDPLVALHVINGHAKRLSRELEAATRAGQTRRAGMLRQERAYLYTLKDKGARVLLEEGRLRPVRVEGDWLLLEGDSPLGPLGFHVPREAFGEAAQGVPHGKGRVPGALRRARRVTANSALPDAIAVVTRLIARARVRKRSWRPEATQGSE</sequence>
<dbReference type="RefSeq" id="WP_264775289.1">
    <property type="nucleotide sequence ID" value="NZ_AP026560.1"/>
</dbReference>
<keyword evidence="2" id="KW-1185">Reference proteome</keyword>
<name>A0ABM8AFK9_9DEIO</name>
<evidence type="ECO:0000313" key="1">
    <source>
        <dbReference type="EMBL" id="BDP42597.1"/>
    </source>
</evidence>
<dbReference type="Proteomes" id="UP001064971">
    <property type="component" value="Chromosome"/>
</dbReference>
<reference evidence="1" key="1">
    <citation type="submission" date="2022-07" db="EMBL/GenBank/DDBJ databases">
        <title>Complete Genome Sequence of the Radioresistant Bacterium Deinococcus aetherius ST0316, Isolated from the Air Dust collected in Lower Stratosphere above Japan.</title>
        <authorList>
            <person name="Satoh K."/>
            <person name="Hagiwara K."/>
            <person name="Katsumata K."/>
            <person name="Kubo A."/>
            <person name="Yokobori S."/>
            <person name="Yamagishi A."/>
            <person name="Oono Y."/>
            <person name="Narumi I."/>
        </authorList>
    </citation>
    <scope>NUCLEOTIDE SEQUENCE</scope>
    <source>
        <strain evidence="1">ST0316</strain>
    </source>
</reference>
<proteinExistence type="predicted"/>
<evidence type="ECO:0000313" key="2">
    <source>
        <dbReference type="Proteomes" id="UP001064971"/>
    </source>
</evidence>
<organism evidence="1 2">
    <name type="scientific">Deinococcus aetherius</name>
    <dbReference type="NCBI Taxonomy" id="200252"/>
    <lineage>
        <taxon>Bacteria</taxon>
        <taxon>Thermotogati</taxon>
        <taxon>Deinococcota</taxon>
        <taxon>Deinococci</taxon>
        <taxon>Deinococcales</taxon>
        <taxon>Deinococcaceae</taxon>
        <taxon>Deinococcus</taxon>
    </lineage>
</organism>
<accession>A0ABM8AFK9</accession>